<accession>A0ABX3A7H6</accession>
<comment type="caution">
    <text evidence="1">The sequence shown here is derived from an EMBL/GenBank/DDBJ whole genome shotgun (WGS) entry which is preliminary data.</text>
</comment>
<evidence type="ECO:0000313" key="1">
    <source>
        <dbReference type="EMBL" id="ODR45087.1"/>
    </source>
</evidence>
<dbReference type="EMBL" id="MEHD01000054">
    <property type="protein sequence ID" value="ODR45087.1"/>
    <property type="molecule type" value="Genomic_DNA"/>
</dbReference>
<name>A0ABX3A7H6_9FIRM</name>
<dbReference type="Proteomes" id="UP000094869">
    <property type="component" value="Unassembled WGS sequence"/>
</dbReference>
<keyword evidence="2" id="KW-1185">Reference proteome</keyword>
<reference evidence="1 2" key="1">
    <citation type="submission" date="2016-08" db="EMBL/GenBank/DDBJ databases">
        <title>Characterization of Isolates of Eisenbergiella tayi Derived from Blood Cultures, Using Whole Genome Sequencing.</title>
        <authorList>
            <person name="Bernier A.-M."/>
            <person name="Burdz T."/>
            <person name="Wiebe D."/>
            <person name="Bernard K."/>
        </authorList>
    </citation>
    <scope>NUCLEOTIDE SEQUENCE [LARGE SCALE GENOMIC DNA]</scope>
    <source>
        <strain evidence="1 2">NML120146</strain>
    </source>
</reference>
<proteinExistence type="predicted"/>
<evidence type="ECO:0000313" key="2">
    <source>
        <dbReference type="Proteomes" id="UP000094869"/>
    </source>
</evidence>
<protein>
    <submittedName>
        <fullName evidence="1">Uncharacterized protein</fullName>
    </submittedName>
</protein>
<gene>
    <name evidence="1" type="ORF">BEI63_30580</name>
</gene>
<sequence>MLRTVCAFRKDPGHRPKLNPPFYPTDEEDFFEIPTYWEHLVHEYTGLNMNEIEELEYIDYLQYRRDAFIHSCNHSEEGREYLENARTLMQTEPDRKRLRDLFGKPR</sequence>
<organism evidence="1 2">
    <name type="scientific">Eisenbergiella tayi</name>
    <dbReference type="NCBI Taxonomy" id="1432052"/>
    <lineage>
        <taxon>Bacteria</taxon>
        <taxon>Bacillati</taxon>
        <taxon>Bacillota</taxon>
        <taxon>Clostridia</taxon>
        <taxon>Lachnospirales</taxon>
        <taxon>Lachnospiraceae</taxon>
        <taxon>Eisenbergiella</taxon>
    </lineage>
</organism>